<dbReference type="Araport" id="AT2G29679"/>
<dbReference type="AlphaFoldDB" id="A0A5S9X2I5"/>
<dbReference type="RefSeq" id="NP_001118413.1">
    <property type="nucleotide sequence ID" value="NM_001124941.1"/>
</dbReference>
<accession>A0A5S9X2I5</accession>
<dbReference type="EMBL" id="CACSHJ010000088">
    <property type="protein sequence ID" value="CAA0373301.1"/>
    <property type="molecule type" value="Genomic_DNA"/>
</dbReference>
<evidence type="ECO:0000313" key="3">
    <source>
        <dbReference type="Proteomes" id="UP000434276"/>
    </source>
</evidence>
<sequence length="40" mass="4517">MEQNFFAARFSSATVLNHRLRGNFIGPHYGLNNLTPIKAL</sequence>
<dbReference type="OrthoDB" id="10269043at2759"/>
<dbReference type="GeneID" id="6241474"/>
<proteinExistence type="predicted"/>
<dbReference type="KEGG" id="ath:AT2G29679"/>
<protein>
    <submittedName>
        <fullName evidence="2">Uncharacterized protein</fullName>
    </submittedName>
</protein>
<dbReference type="Proteomes" id="UP000434276">
    <property type="component" value="Unassembled WGS sequence"/>
</dbReference>
<evidence type="ECO:0000313" key="1">
    <source>
        <dbReference type="Araport" id="AT2G29679"/>
    </source>
</evidence>
<reference evidence="2 3" key="1">
    <citation type="submission" date="2019-12" db="EMBL/GenBank/DDBJ databases">
        <authorList>
            <person name="Jiao W.-B."/>
            <person name="Schneeberger K."/>
        </authorList>
    </citation>
    <scope>NUCLEOTIDE SEQUENCE [LARGE SCALE GENOMIC DNA]</scope>
    <source>
        <strain evidence="3">cv. C24</strain>
    </source>
</reference>
<name>A0A5S9X2I5_ARATH</name>
<organism evidence="2 3">
    <name type="scientific">Arabidopsis thaliana</name>
    <name type="common">Mouse-ear cress</name>
    <dbReference type="NCBI Taxonomy" id="3702"/>
    <lineage>
        <taxon>Eukaryota</taxon>
        <taxon>Viridiplantae</taxon>
        <taxon>Streptophyta</taxon>
        <taxon>Embryophyta</taxon>
        <taxon>Tracheophyta</taxon>
        <taxon>Spermatophyta</taxon>
        <taxon>Magnoliopsida</taxon>
        <taxon>eudicotyledons</taxon>
        <taxon>Gunneridae</taxon>
        <taxon>Pentapetalae</taxon>
        <taxon>rosids</taxon>
        <taxon>malvids</taxon>
        <taxon>Brassicales</taxon>
        <taxon>Brassicaceae</taxon>
        <taxon>Camelineae</taxon>
        <taxon>Arabidopsis</taxon>
    </lineage>
</organism>
<evidence type="ECO:0000313" key="2">
    <source>
        <dbReference type="EMBL" id="CAA0373301.1"/>
    </source>
</evidence>
<gene>
    <name evidence="1" type="ordered locus">At2g29679</name>
    <name evidence="2" type="ORF">C24_LOCUS9222</name>
</gene>